<comment type="subcellular location">
    <subcellularLocation>
        <location evidence="1">Endomembrane system</location>
        <topology evidence="1">Peripheral membrane protein</topology>
    </subcellularLocation>
    <subcellularLocation>
        <location evidence="5">Membrane</location>
        <location evidence="5">Coated pit</location>
    </subcellularLocation>
</comment>
<reference evidence="9 10" key="1">
    <citation type="journal article" date="2018" name="PLoS ONE">
        <title>The draft genome of Kipferlia bialata reveals reductive genome evolution in fornicate parasites.</title>
        <authorList>
            <person name="Tanifuji G."/>
            <person name="Takabayashi S."/>
            <person name="Kume K."/>
            <person name="Takagi M."/>
            <person name="Nakayama T."/>
            <person name="Kamikawa R."/>
            <person name="Inagaki Y."/>
            <person name="Hashimoto T."/>
        </authorList>
    </citation>
    <scope>NUCLEOTIDE SEQUENCE [LARGE SCALE GENOMIC DNA]</scope>
    <source>
        <strain evidence="9">NY0173</strain>
    </source>
</reference>
<protein>
    <recommendedName>
        <fullName evidence="5">AP-2 complex subunit alpha</fullName>
    </recommendedName>
</protein>
<evidence type="ECO:0000256" key="1">
    <source>
        <dbReference type="ARBA" id="ARBA00004184"/>
    </source>
</evidence>
<feature type="binding site" evidence="6">
    <location>
        <position position="45"/>
    </location>
    <ligand>
        <name>a 1,2-diacyl-sn-glycero-3-phospho-(1D-myo-inositol-3,4,5-trisphosphate)</name>
        <dbReference type="ChEBI" id="CHEBI:57836"/>
    </ligand>
</feature>
<dbReference type="Gene3D" id="2.60.40.1230">
    <property type="match status" value="1"/>
</dbReference>
<feature type="region of interest" description="Disordered" evidence="7">
    <location>
        <begin position="331"/>
        <end position="350"/>
    </location>
</feature>
<dbReference type="GO" id="GO:0072583">
    <property type="term" value="P:clathrin-dependent endocytosis"/>
    <property type="evidence" value="ECO:0007669"/>
    <property type="project" value="InterPro"/>
</dbReference>
<dbReference type="Proteomes" id="UP000265618">
    <property type="component" value="Unassembled WGS sequence"/>
</dbReference>
<evidence type="ECO:0000256" key="7">
    <source>
        <dbReference type="SAM" id="MobiDB-lite"/>
    </source>
</evidence>
<proteinExistence type="inferred from homology"/>
<dbReference type="AlphaFoldDB" id="A0A391NPA5"/>
<feature type="binding site" evidence="6">
    <location>
        <begin position="49"/>
        <end position="53"/>
    </location>
    <ligand>
        <name>a 1,2-diacyl-sn-glycero-3-phospho-(1D-myo-inositol-3,4,5-trisphosphate)</name>
        <dbReference type="ChEBI" id="CHEBI:57836"/>
    </ligand>
</feature>
<dbReference type="InterPro" id="IPR050840">
    <property type="entry name" value="Adaptor_Complx_Large_Subunit"/>
</dbReference>
<accession>A0A391NPA5</accession>
<keyword evidence="4 5" id="KW-0472">Membrane</keyword>
<comment type="function">
    <text evidence="5">Adaptins are components of the adaptor complexes which link clathrin to receptors in coated vesicles. Clathrin-associated protein complexes are believed to interact with the cytoplasmic tails of membrane proteins, leading to their selection and concentration.</text>
</comment>
<evidence type="ECO:0000256" key="3">
    <source>
        <dbReference type="ARBA" id="ARBA00022927"/>
    </source>
</evidence>
<dbReference type="InterPro" id="IPR011989">
    <property type="entry name" value="ARM-like"/>
</dbReference>
<evidence type="ECO:0000313" key="10">
    <source>
        <dbReference type="Proteomes" id="UP000265618"/>
    </source>
</evidence>
<evidence type="ECO:0000313" key="9">
    <source>
        <dbReference type="EMBL" id="GCA63461.1"/>
    </source>
</evidence>
<dbReference type="GO" id="GO:0030122">
    <property type="term" value="C:AP-2 adaptor complex"/>
    <property type="evidence" value="ECO:0007669"/>
    <property type="project" value="InterPro"/>
</dbReference>
<dbReference type="SUPFAM" id="SSF48371">
    <property type="entry name" value="ARM repeat"/>
    <property type="match status" value="1"/>
</dbReference>
<dbReference type="InterPro" id="IPR016024">
    <property type="entry name" value="ARM-type_fold"/>
</dbReference>
<evidence type="ECO:0000259" key="8">
    <source>
        <dbReference type="Pfam" id="PF01602"/>
    </source>
</evidence>
<dbReference type="InterPro" id="IPR013041">
    <property type="entry name" value="Clathrin_app_Ig-like_sf"/>
</dbReference>
<dbReference type="PANTHER" id="PTHR22780">
    <property type="entry name" value="ADAPTIN, ALPHA/GAMMA/EPSILON"/>
    <property type="match status" value="1"/>
</dbReference>
<feature type="domain" description="Clathrin/coatomer adaptor adaptin-like N-terminal" evidence="8">
    <location>
        <begin position="25"/>
        <end position="653"/>
    </location>
</feature>
<comment type="similarity">
    <text evidence="5">Belongs to the adaptor complexes large subunit family.</text>
</comment>
<dbReference type="Pfam" id="PF01602">
    <property type="entry name" value="Adaptin_N"/>
    <property type="match status" value="1"/>
</dbReference>
<dbReference type="OrthoDB" id="28053at2759"/>
<sequence length="973" mass="104942">MSTMRGLRNFIVEIRGARNADGETDIIKKELAKIRGVFNKKSDSYSRRKYVLKLMYMYILGHDFSFGVLEAVELMASKDKNEKIVGYLFLSAVLREDSEFLTLVCQTLMSDISGSSLFAPSLALNFVANIASPSIAEVVAPKIVELLSAERGSVHTVVRKKAALCMLTLVRRAPEAVSFDTLPSTLIDLIDTRNVGFLTCLMSLLQEAVTRDPLAYIPAVPKIVHLMAKISLNREVAQDHFYCGYPCPWLLIKLMAVLLVLPPPQVGSQPHSDILRVVGHVSHIVDVSATGNKLNTQFAVFLQAVRLAVHVGQCEMLLLPPEDVMTGGVPAEGETTTLSSHRHSARLSEGSPDDRSILSIAGKALSSRNANLVYFALDTLCMLARSTPAVGSYHGTVSSLLLSSQDASIVRRAADFLFLVASARTARALVEELLAYLEGAGVDAVDTVRYVALRVGVLLERFIPDDTPSLSFCVWYCDALARLLGALGDQVEDILWFRACEVVASFPHTGKRYAAYRLCRQVLAADDCRSGSLDSLDALAVFLLGEYGGLLFQPVSSSDLPGYSVSGLETDPVSLQDVASLLIRVLSAPTSVDVLSPLQPVAVEAIGKIIASSSDRDSDSVMGVLRGLLETASRSIHPEAAQRASELLTILNLAPELVSTLLAPLPPRDIHCGSALQDRLEKQLGREGVETPDDVDTEEAESPRQEMEVEMPPQVSSVRPSSLLDLVSEPASTPLPIPPGVYTGVGVLYEGTHLQIGVRSETGTDGCRMEVFFGNKSGSMLSITAAVDFVPGPQEPASALEIRCSTLPSSLGPNQQARMTVHALAKAPYVSLPTLTVLLDKRRICMFLPLPISRCLCAPSAEIAEDVDMNFVTHWDALGPKLERAMVSTMETVSPRVIGQVGVALGLTPLKGIARQLRKAVFLVCLPNAPSVSSRGFVLLMVGPKGQGQIEIVARGHKAVRNNVLEVLVKALE</sequence>
<dbReference type="InterPro" id="IPR002553">
    <property type="entry name" value="Clathrin/coatomer_adapt-like_N"/>
</dbReference>
<dbReference type="PIRSF" id="PIRSF037091">
    <property type="entry name" value="AP2_complex_alpha"/>
    <property type="match status" value="1"/>
</dbReference>
<dbReference type="EMBL" id="BDIP01003602">
    <property type="protein sequence ID" value="GCA63461.1"/>
    <property type="molecule type" value="Genomic_DNA"/>
</dbReference>
<evidence type="ECO:0000256" key="4">
    <source>
        <dbReference type="ARBA" id="ARBA00023136"/>
    </source>
</evidence>
<gene>
    <name evidence="9" type="ORF">KIPB_010048</name>
</gene>
<dbReference type="SUPFAM" id="SSF49348">
    <property type="entry name" value="Clathrin adaptor appendage domain"/>
    <property type="match status" value="1"/>
</dbReference>
<name>A0A391NPA5_9EUKA</name>
<evidence type="ECO:0000256" key="5">
    <source>
        <dbReference type="PIRNR" id="PIRNR037091"/>
    </source>
</evidence>
<feature type="region of interest" description="Disordered" evidence="7">
    <location>
        <begin position="684"/>
        <end position="717"/>
    </location>
</feature>
<organism evidence="9 10">
    <name type="scientific">Kipferlia bialata</name>
    <dbReference type="NCBI Taxonomy" id="797122"/>
    <lineage>
        <taxon>Eukaryota</taxon>
        <taxon>Metamonada</taxon>
        <taxon>Carpediemonas-like organisms</taxon>
        <taxon>Kipferlia</taxon>
    </lineage>
</organism>
<keyword evidence="5" id="KW-0254">Endocytosis</keyword>
<keyword evidence="3 5" id="KW-0653">Protein transport</keyword>
<dbReference type="GO" id="GO:0035615">
    <property type="term" value="F:clathrin adaptor activity"/>
    <property type="evidence" value="ECO:0007669"/>
    <property type="project" value="InterPro"/>
</dbReference>
<comment type="caution">
    <text evidence="9">The sequence shown here is derived from an EMBL/GenBank/DDBJ whole genome shotgun (WGS) entry which is preliminary data.</text>
</comment>
<dbReference type="GO" id="GO:0006886">
    <property type="term" value="P:intracellular protein transport"/>
    <property type="evidence" value="ECO:0007669"/>
    <property type="project" value="UniProtKB-UniRule"/>
</dbReference>
<evidence type="ECO:0000256" key="2">
    <source>
        <dbReference type="ARBA" id="ARBA00022448"/>
    </source>
</evidence>
<feature type="compositionally biased region" description="Acidic residues" evidence="7">
    <location>
        <begin position="690"/>
        <end position="700"/>
    </location>
</feature>
<keyword evidence="2 5" id="KW-0813">Transport</keyword>
<dbReference type="InterPro" id="IPR017104">
    <property type="entry name" value="AP2_complex_asu"/>
</dbReference>
<feature type="binding site" evidence="6">
    <location>
        <begin position="5"/>
        <end position="6"/>
    </location>
    <ligand>
        <name>a 1,2-diacyl-sn-glycero-3-phospho-(1D-myo-inositol-3,4,5-trisphosphate)</name>
        <dbReference type="ChEBI" id="CHEBI:57836"/>
    </ligand>
</feature>
<evidence type="ECO:0000256" key="6">
    <source>
        <dbReference type="PIRSR" id="PIRSR037091-1"/>
    </source>
</evidence>
<keyword evidence="5" id="KW-0168">Coated pit</keyword>
<dbReference type="Gene3D" id="1.25.10.10">
    <property type="entry name" value="Leucine-rich Repeat Variant"/>
    <property type="match status" value="1"/>
</dbReference>
<keyword evidence="10" id="KW-1185">Reference proteome</keyword>